<dbReference type="InterPro" id="IPR028082">
    <property type="entry name" value="Peripla_BP_I"/>
</dbReference>
<evidence type="ECO:0000313" key="8">
    <source>
        <dbReference type="Proteomes" id="UP001597296"/>
    </source>
</evidence>
<evidence type="ECO:0000256" key="4">
    <source>
        <dbReference type="ARBA" id="ARBA00022970"/>
    </source>
</evidence>
<dbReference type="PRINTS" id="PR00337">
    <property type="entry name" value="LEUILEVALBP"/>
</dbReference>
<reference evidence="8" key="1">
    <citation type="journal article" date="2019" name="Int. J. Syst. Evol. Microbiol.">
        <title>The Global Catalogue of Microorganisms (GCM) 10K type strain sequencing project: providing services to taxonomists for standard genome sequencing and annotation.</title>
        <authorList>
            <consortium name="The Broad Institute Genomics Platform"/>
            <consortium name="The Broad Institute Genome Sequencing Center for Infectious Disease"/>
            <person name="Wu L."/>
            <person name="Ma J."/>
        </authorList>
    </citation>
    <scope>NUCLEOTIDE SEQUENCE [LARGE SCALE GENOMIC DNA]</scope>
    <source>
        <strain evidence="8">KCTC 15012</strain>
    </source>
</reference>
<proteinExistence type="inferred from homology"/>
<keyword evidence="2" id="KW-0813">Transport</keyword>
<dbReference type="Gene3D" id="3.40.50.2300">
    <property type="match status" value="2"/>
</dbReference>
<dbReference type="Proteomes" id="UP001597296">
    <property type="component" value="Unassembled WGS sequence"/>
</dbReference>
<sequence length="367" mass="38770">MLGGRKMAVAAGLAALLAAAPAQADILLGLAGPMTGPKATFGEQFDHGARKAVADLNARGGVLGQKIVLTYGDDSCEPKQAVAVANELVGKKVAAVIGHFCSASSIPASEVYAETGTLEISPGTTSPVYTERGLPGLFRVCGRDDQQGRVAAEYIARVFKGQPVAVIHDRSAYGKGLADRTRDELHRLGVKEVLYEAITAGDRDFSALVTRLKSEKVAALFLGGYHAEAGLIVRQMRDQGLKTVLMGGDSLVTGEFWAITGPAGTGTLMTFSPDPRKDPANAELVKYFRAQNYEPEAYTLYTYGAIQAWAQAVEKAGTTDPVKVAAVLKSGQFDTVLGKIGFDAKGDVAAPGYVMYQWKNGGYDYAP</sequence>
<keyword evidence="3 5" id="KW-0732">Signal</keyword>
<accession>A0ABW5CH04</accession>
<dbReference type="PANTHER" id="PTHR47151">
    <property type="entry name" value="LEU/ILE/VAL-BINDING ABC TRANSPORTER SUBUNIT"/>
    <property type="match status" value="1"/>
</dbReference>
<dbReference type="InterPro" id="IPR028081">
    <property type="entry name" value="Leu-bd"/>
</dbReference>
<dbReference type="Pfam" id="PF13458">
    <property type="entry name" value="Peripla_BP_6"/>
    <property type="match status" value="1"/>
</dbReference>
<keyword evidence="8" id="KW-1185">Reference proteome</keyword>
<dbReference type="InterPro" id="IPR000709">
    <property type="entry name" value="Leu_Ile_Val-bd"/>
</dbReference>
<evidence type="ECO:0000256" key="1">
    <source>
        <dbReference type="ARBA" id="ARBA00010062"/>
    </source>
</evidence>
<comment type="similarity">
    <text evidence="1">Belongs to the leucine-binding protein family.</text>
</comment>
<dbReference type="CDD" id="cd06342">
    <property type="entry name" value="PBP1_ABC_LIVBP-like"/>
    <property type="match status" value="1"/>
</dbReference>
<feature type="domain" description="Leucine-binding protein" evidence="6">
    <location>
        <begin position="28"/>
        <end position="362"/>
    </location>
</feature>
<dbReference type="EMBL" id="JBHUIY010000053">
    <property type="protein sequence ID" value="MFD2235551.1"/>
    <property type="molecule type" value="Genomic_DNA"/>
</dbReference>
<comment type="caution">
    <text evidence="7">The sequence shown here is derived from an EMBL/GenBank/DDBJ whole genome shotgun (WGS) entry which is preliminary data.</text>
</comment>
<keyword evidence="4" id="KW-0029">Amino-acid transport</keyword>
<evidence type="ECO:0000256" key="3">
    <source>
        <dbReference type="ARBA" id="ARBA00022729"/>
    </source>
</evidence>
<protein>
    <submittedName>
        <fullName evidence="7">Branched-chain amino acid ABC transporter substrate-binding protein</fullName>
    </submittedName>
</protein>
<evidence type="ECO:0000256" key="5">
    <source>
        <dbReference type="SAM" id="SignalP"/>
    </source>
</evidence>
<evidence type="ECO:0000256" key="2">
    <source>
        <dbReference type="ARBA" id="ARBA00022448"/>
    </source>
</evidence>
<dbReference type="PANTHER" id="PTHR47151:SF2">
    <property type="entry name" value="AMINO ACID BINDING PROTEIN"/>
    <property type="match status" value="1"/>
</dbReference>
<gene>
    <name evidence="7" type="ORF">ACFSNB_17250</name>
</gene>
<feature type="signal peptide" evidence="5">
    <location>
        <begin position="1"/>
        <end position="24"/>
    </location>
</feature>
<organism evidence="7 8">
    <name type="scientific">Phaeospirillum tilakii</name>
    <dbReference type="NCBI Taxonomy" id="741673"/>
    <lineage>
        <taxon>Bacteria</taxon>
        <taxon>Pseudomonadati</taxon>
        <taxon>Pseudomonadota</taxon>
        <taxon>Alphaproteobacteria</taxon>
        <taxon>Rhodospirillales</taxon>
        <taxon>Rhodospirillaceae</taxon>
        <taxon>Phaeospirillum</taxon>
    </lineage>
</organism>
<name>A0ABW5CH04_9PROT</name>
<dbReference type="RefSeq" id="WP_377318837.1">
    <property type="nucleotide sequence ID" value="NZ_JBHUIY010000053.1"/>
</dbReference>
<evidence type="ECO:0000259" key="6">
    <source>
        <dbReference type="Pfam" id="PF13458"/>
    </source>
</evidence>
<feature type="chain" id="PRO_5046676309" evidence="5">
    <location>
        <begin position="25"/>
        <end position="367"/>
    </location>
</feature>
<evidence type="ECO:0000313" key="7">
    <source>
        <dbReference type="EMBL" id="MFD2235551.1"/>
    </source>
</evidence>
<dbReference type="SUPFAM" id="SSF53822">
    <property type="entry name" value="Periplasmic binding protein-like I"/>
    <property type="match status" value="1"/>
</dbReference>